<dbReference type="PRINTS" id="PR00107">
    <property type="entry name" value="PHOSPHOCPHPR"/>
</dbReference>
<protein>
    <recommendedName>
        <fullName evidence="3">Phosphocarrier protein HPr</fullName>
    </recommendedName>
</protein>
<dbReference type="PANTHER" id="PTHR33705">
    <property type="entry name" value="PHOSPHOCARRIER PROTEIN HPR"/>
    <property type="match status" value="1"/>
</dbReference>
<proteinExistence type="predicted"/>
<gene>
    <name evidence="7" type="ORF">SAMN02745883_01808</name>
</gene>
<dbReference type="SUPFAM" id="SSF55594">
    <property type="entry name" value="HPr-like"/>
    <property type="match status" value="1"/>
</dbReference>
<dbReference type="EMBL" id="FRAJ01000014">
    <property type="protein sequence ID" value="SHK32192.1"/>
    <property type="molecule type" value="Genomic_DNA"/>
</dbReference>
<dbReference type="PROSITE" id="PS51350">
    <property type="entry name" value="PTS_HPR_DOM"/>
    <property type="match status" value="1"/>
</dbReference>
<reference evidence="7 8" key="1">
    <citation type="submission" date="2016-11" db="EMBL/GenBank/DDBJ databases">
        <authorList>
            <person name="Jaros S."/>
            <person name="Januszkiewicz K."/>
            <person name="Wedrychowicz H."/>
        </authorList>
    </citation>
    <scope>NUCLEOTIDE SEQUENCE [LARGE SCALE GENOMIC DNA]</scope>
    <source>
        <strain evidence="7 8">DSM 14501</strain>
    </source>
</reference>
<feature type="domain" description="HPr" evidence="6">
    <location>
        <begin position="1"/>
        <end position="88"/>
    </location>
</feature>
<dbReference type="GO" id="GO:0009401">
    <property type="term" value="P:phosphoenolpyruvate-dependent sugar phosphotransferase system"/>
    <property type="evidence" value="ECO:0007669"/>
    <property type="project" value="UniProtKB-KW"/>
</dbReference>
<dbReference type="PANTHER" id="PTHR33705:SF5">
    <property type="entry name" value="HPR-LIKE PROTEIN CRH"/>
    <property type="match status" value="1"/>
</dbReference>
<dbReference type="PROSITE" id="PS00589">
    <property type="entry name" value="PTS_HPR_SER"/>
    <property type="match status" value="1"/>
</dbReference>
<sequence length="88" mass="9920">MIRKEFVIRNELGLHSRAAALFVKTTNKFMSDIFIERQDEKVNAKSIMGIMALGISKNSKITIVIDGPDEMEAIKALEKVINEDLLNL</sequence>
<dbReference type="Pfam" id="PF00381">
    <property type="entry name" value="PTS-HPr"/>
    <property type="match status" value="1"/>
</dbReference>
<evidence type="ECO:0000313" key="8">
    <source>
        <dbReference type="Proteomes" id="UP000184082"/>
    </source>
</evidence>
<organism evidence="7 8">
    <name type="scientific">Caminicella sporogenes DSM 14501</name>
    <dbReference type="NCBI Taxonomy" id="1121266"/>
    <lineage>
        <taxon>Bacteria</taxon>
        <taxon>Bacillati</taxon>
        <taxon>Bacillota</taxon>
        <taxon>Clostridia</taxon>
        <taxon>Peptostreptococcales</taxon>
        <taxon>Caminicellaceae</taxon>
        <taxon>Caminicella</taxon>
    </lineage>
</organism>
<evidence type="ECO:0000256" key="4">
    <source>
        <dbReference type="ARBA" id="ARBA00022490"/>
    </source>
</evidence>
<dbReference type="InterPro" id="IPR050399">
    <property type="entry name" value="HPr"/>
</dbReference>
<dbReference type="InterPro" id="IPR035895">
    <property type="entry name" value="HPr-like_sf"/>
</dbReference>
<comment type="function">
    <text evidence="1">General (non sugar-specific) component of the phosphoenolpyruvate-dependent sugar phosphotransferase system (sugar PTS). This major carbohydrate active-transport system catalyzes the phosphorylation of incoming sugar substrates concomitantly with their translocation across the cell membrane. The phosphoryl group from phosphoenolpyruvate (PEP) is transferred to the phosphoryl carrier protein HPr by enzyme I. Phospho-HPr then transfers it to the PTS EIIA domain.</text>
</comment>
<dbReference type="AlphaFoldDB" id="A0A1M6RIB7"/>
<evidence type="ECO:0000256" key="3">
    <source>
        <dbReference type="ARBA" id="ARBA00020422"/>
    </source>
</evidence>
<keyword evidence="8" id="KW-1185">Reference proteome</keyword>
<dbReference type="RefSeq" id="WP_072967772.1">
    <property type="nucleotide sequence ID" value="NZ_FRAJ01000014.1"/>
</dbReference>
<dbReference type="InterPro" id="IPR001020">
    <property type="entry name" value="PTS_HPr_His_P_site"/>
</dbReference>
<evidence type="ECO:0000313" key="7">
    <source>
        <dbReference type="EMBL" id="SHK32192.1"/>
    </source>
</evidence>
<dbReference type="STRING" id="1121266.SAMN02745883_01808"/>
<dbReference type="InterPro" id="IPR000032">
    <property type="entry name" value="HPr-like"/>
</dbReference>
<keyword evidence="5" id="KW-0598">Phosphotransferase system</keyword>
<dbReference type="CDD" id="cd00367">
    <property type="entry name" value="PTS-HPr_like"/>
    <property type="match status" value="1"/>
</dbReference>
<dbReference type="NCBIfam" id="TIGR01003">
    <property type="entry name" value="PTS_HPr_family"/>
    <property type="match status" value="1"/>
</dbReference>
<keyword evidence="4" id="KW-0963">Cytoplasm</keyword>
<evidence type="ECO:0000256" key="2">
    <source>
        <dbReference type="ARBA" id="ARBA00004496"/>
    </source>
</evidence>
<dbReference type="Proteomes" id="UP000184082">
    <property type="component" value="Unassembled WGS sequence"/>
</dbReference>
<evidence type="ECO:0000256" key="5">
    <source>
        <dbReference type="ARBA" id="ARBA00022683"/>
    </source>
</evidence>
<dbReference type="GO" id="GO:0005737">
    <property type="term" value="C:cytoplasm"/>
    <property type="evidence" value="ECO:0007669"/>
    <property type="project" value="UniProtKB-SubCell"/>
</dbReference>
<evidence type="ECO:0000259" key="6">
    <source>
        <dbReference type="PROSITE" id="PS51350"/>
    </source>
</evidence>
<comment type="subcellular location">
    <subcellularLocation>
        <location evidence="2">Cytoplasm</location>
    </subcellularLocation>
</comment>
<evidence type="ECO:0000256" key="1">
    <source>
        <dbReference type="ARBA" id="ARBA00003681"/>
    </source>
</evidence>
<dbReference type="Gene3D" id="3.30.1340.10">
    <property type="entry name" value="HPr-like"/>
    <property type="match status" value="1"/>
</dbReference>
<dbReference type="InterPro" id="IPR002114">
    <property type="entry name" value="PTS_HPr_Ser_P_site"/>
</dbReference>
<accession>A0A1M6RIB7</accession>
<name>A0A1M6RIB7_9FIRM</name>
<dbReference type="PROSITE" id="PS00369">
    <property type="entry name" value="PTS_HPR_HIS"/>
    <property type="match status" value="1"/>
</dbReference>